<dbReference type="AlphaFoldDB" id="A0A558FMR3"/>
<accession>A0A558FMR3</accession>
<sequence>MKRDWDVIRNLLIEIEGLTYSDSFNIDSNELDDPQDIIKLEMADLLLAKGFFTGGRDAYLDGGLALYNLKLTWDGHELLDTLRDQNVWNRIKEISKEKGVDITFESIKVMLGLALTSLLT</sequence>
<name>A0A558FMR3_9GAMM</name>
<reference evidence="1 2" key="1">
    <citation type="submission" date="2019-07" db="EMBL/GenBank/DDBJ databases">
        <title>Draft Genome Sequence of the first blaOXA-58-Harboring Acinetobacter colistiniresistens clinical isolate from Brazil.</title>
        <authorList>
            <person name="Favaro L.S."/>
            <person name="Paula-Petroli S.B."/>
            <person name="Moura C.F."/>
            <person name="Tognim M.C.B."/>
            <person name="Venancio E.J."/>
            <person name="Yamada-Ogatta S.F."/>
            <person name="Carrara-Marroni F.E."/>
        </authorList>
    </citation>
    <scope>NUCLEOTIDE SEQUENCE [LARGE SCALE GENOMIC DNA]</scope>
    <source>
        <strain evidence="1 2">DL</strain>
    </source>
</reference>
<dbReference type="Proteomes" id="UP000316981">
    <property type="component" value="Unassembled WGS sequence"/>
</dbReference>
<dbReference type="Pfam" id="PF10711">
    <property type="entry name" value="DUF2513"/>
    <property type="match status" value="1"/>
</dbReference>
<dbReference type="RefSeq" id="WP_144582983.1">
    <property type="nucleotide sequence ID" value="NZ_VMTP01000024.1"/>
</dbReference>
<dbReference type="InterPro" id="IPR019650">
    <property type="entry name" value="DUF2513"/>
</dbReference>
<dbReference type="EMBL" id="VMTP01000024">
    <property type="protein sequence ID" value="TVT86794.1"/>
    <property type="molecule type" value="Genomic_DNA"/>
</dbReference>
<proteinExistence type="predicted"/>
<evidence type="ECO:0000313" key="1">
    <source>
        <dbReference type="EMBL" id="TVT86794.1"/>
    </source>
</evidence>
<gene>
    <name evidence="1" type="ORF">FPV60_02585</name>
</gene>
<evidence type="ECO:0000313" key="2">
    <source>
        <dbReference type="Proteomes" id="UP000316981"/>
    </source>
</evidence>
<comment type="caution">
    <text evidence="1">The sequence shown here is derived from an EMBL/GenBank/DDBJ whole genome shotgun (WGS) entry which is preliminary data.</text>
</comment>
<organism evidence="1 2">
    <name type="scientific">Acinetobacter colistiniresistens</name>
    <dbReference type="NCBI Taxonomy" id="280145"/>
    <lineage>
        <taxon>Bacteria</taxon>
        <taxon>Pseudomonadati</taxon>
        <taxon>Pseudomonadota</taxon>
        <taxon>Gammaproteobacteria</taxon>
        <taxon>Moraxellales</taxon>
        <taxon>Moraxellaceae</taxon>
        <taxon>Acinetobacter</taxon>
    </lineage>
</organism>
<protein>
    <submittedName>
        <fullName evidence="1">DUF2513 domain-containing protein</fullName>
    </submittedName>
</protein>